<feature type="domain" description="Lipocalin-like" evidence="1">
    <location>
        <begin position="29"/>
        <end position="95"/>
    </location>
</feature>
<name>A0ABX7H755_9BACT</name>
<dbReference type="Proteomes" id="UP000654720">
    <property type="component" value="Chromosome"/>
</dbReference>
<dbReference type="GeneID" id="93097906"/>
<dbReference type="PROSITE" id="PS51257">
    <property type="entry name" value="PROKAR_LIPOPROTEIN"/>
    <property type="match status" value="1"/>
</dbReference>
<evidence type="ECO:0000313" key="2">
    <source>
        <dbReference type="EMBL" id="QRO49409.1"/>
    </source>
</evidence>
<proteinExistence type="predicted"/>
<protein>
    <submittedName>
        <fullName evidence="2">Lipocalin family protein</fullName>
    </submittedName>
</protein>
<dbReference type="Pfam" id="PF13648">
    <property type="entry name" value="Lipocalin_4"/>
    <property type="match status" value="1"/>
</dbReference>
<keyword evidence="3" id="KW-1185">Reference proteome</keyword>
<dbReference type="RefSeq" id="WP_027200036.1">
    <property type="nucleotide sequence ID" value="NZ_CAJKXH010000032.1"/>
</dbReference>
<organism evidence="2 3">
    <name type="scientific">Butyricimonas virosa</name>
    <dbReference type="NCBI Taxonomy" id="544645"/>
    <lineage>
        <taxon>Bacteria</taxon>
        <taxon>Pseudomonadati</taxon>
        <taxon>Bacteroidota</taxon>
        <taxon>Bacteroidia</taxon>
        <taxon>Bacteroidales</taxon>
        <taxon>Odoribacteraceae</taxon>
        <taxon>Butyricimonas</taxon>
    </lineage>
</organism>
<gene>
    <name evidence="2" type="ORF">I6J59_16075</name>
</gene>
<reference evidence="2 3" key="1">
    <citation type="submission" date="2021-02" db="EMBL/GenBank/DDBJ databases">
        <title>FDA dAtabase for Regulatory Grade micrObial Sequences (FDA-ARGOS): Supporting development and validation of Infectious Disease Dx tests.</title>
        <authorList>
            <person name="Carlson P."/>
            <person name="Fischbach M."/>
            <person name="Hastie J."/>
            <person name="Bilen M."/>
            <person name="Cheng A."/>
            <person name="Tallon L."/>
            <person name="Sadzewicz L."/>
            <person name="Zhao X."/>
            <person name="Boylan J."/>
            <person name="Ott S."/>
            <person name="Bowen H."/>
            <person name="Vavikolanu K."/>
            <person name="Mehta A."/>
            <person name="Aluvathingal J."/>
            <person name="Nadendla S."/>
            <person name="Yan Y."/>
            <person name="Sichtig H."/>
        </authorList>
    </citation>
    <scope>NUCLEOTIDE SEQUENCE [LARGE SCALE GENOMIC DNA]</scope>
    <source>
        <strain evidence="2 3">FDAARGOS_1229</strain>
    </source>
</reference>
<dbReference type="InterPro" id="IPR024311">
    <property type="entry name" value="Lipocalin-like"/>
</dbReference>
<evidence type="ECO:0000313" key="3">
    <source>
        <dbReference type="Proteomes" id="UP000654720"/>
    </source>
</evidence>
<dbReference type="EMBL" id="CP069450">
    <property type="protein sequence ID" value="QRO49409.1"/>
    <property type="molecule type" value="Genomic_DNA"/>
</dbReference>
<sequence length="247" mass="28295">MKNLSLVVMFMLLFVACSDDDDSWSAKDLEGKWSIYEFVEDGETEEVSLKTELSYFELKSNKDYEAFDYYDYSTVKGSYSLSGDELTVTIGNNTELVKVLDVKSDKAVVEMEEDGKKFIANLKRTTVEPQLFLEPVLDFNADSKSIKQKERRVLSEEKTDNLTFRSSNKFEKNVLYTFKNGKMIGAMVLLNLYSISAEALVDYMDEKYSFLGYENELAVWTKGDDILVGVSVQSYGLAIMYIKRDEK</sequence>
<accession>A0ABX7H755</accession>
<evidence type="ECO:0000259" key="1">
    <source>
        <dbReference type="Pfam" id="PF13648"/>
    </source>
</evidence>